<protein>
    <recommendedName>
        <fullName evidence="7">Centromere/kinetochore protein zw10 homolog</fullName>
    </recommendedName>
</protein>
<evidence type="ECO:0000256" key="1">
    <source>
        <dbReference type="SAM" id="MobiDB-lite"/>
    </source>
</evidence>
<evidence type="ECO:0000313" key="6">
    <source>
        <dbReference type="Proteomes" id="UP000215902"/>
    </source>
</evidence>
<dbReference type="InterPro" id="IPR055148">
    <property type="entry name" value="ZW10_C_2"/>
</dbReference>
<evidence type="ECO:0000313" key="5">
    <source>
        <dbReference type="EMBL" id="PAA86678.1"/>
    </source>
</evidence>
<dbReference type="Proteomes" id="UP000215902">
    <property type="component" value="Unassembled WGS sequence"/>
</dbReference>
<dbReference type="EMBL" id="NIVC01000268">
    <property type="protein sequence ID" value="PAA86678.1"/>
    <property type="molecule type" value="Genomic_DNA"/>
</dbReference>
<dbReference type="InterPro" id="IPR048343">
    <property type="entry name" value="ZW10_C"/>
</dbReference>
<feature type="domain" description="Centromere/kinetochore protein zw10 middle" evidence="2">
    <location>
        <begin position="334"/>
        <end position="430"/>
    </location>
</feature>
<reference evidence="5 6" key="1">
    <citation type="submission" date="2017-06" db="EMBL/GenBank/DDBJ databases">
        <title>A platform for efficient transgenesis in Macrostomum lignano, a flatworm model organism for stem cell research.</title>
        <authorList>
            <person name="Berezikov E."/>
        </authorList>
    </citation>
    <scope>NUCLEOTIDE SEQUENCE [LARGE SCALE GENOMIC DNA]</scope>
    <source>
        <strain evidence="5">DV1</strain>
        <tissue evidence="5">Whole organism</tissue>
    </source>
</reference>
<dbReference type="GO" id="GO:0005737">
    <property type="term" value="C:cytoplasm"/>
    <property type="evidence" value="ECO:0007669"/>
    <property type="project" value="GOC"/>
</dbReference>
<feature type="region of interest" description="Disordered" evidence="1">
    <location>
        <begin position="270"/>
        <end position="290"/>
    </location>
</feature>
<dbReference type="Pfam" id="PF20665">
    <property type="entry name" value="Zw10_middle"/>
    <property type="match status" value="1"/>
</dbReference>
<dbReference type="PANTHER" id="PTHR12205:SF0">
    <property type="entry name" value="CENTROMERE_KINETOCHORE PROTEIN ZW10 HOMOLOG"/>
    <property type="match status" value="1"/>
</dbReference>
<dbReference type="Gene3D" id="1.10.357.150">
    <property type="match status" value="1"/>
</dbReference>
<dbReference type="Pfam" id="PF22766">
    <property type="entry name" value="ZW10_C2"/>
    <property type="match status" value="1"/>
</dbReference>
<dbReference type="Pfam" id="PF20666">
    <property type="entry name" value="ZW10_C"/>
    <property type="match status" value="1"/>
</dbReference>
<dbReference type="STRING" id="282301.A0A267GKY3"/>
<name>A0A267GKY3_9PLAT</name>
<comment type="caution">
    <text evidence="5">The sequence shown here is derived from an EMBL/GenBank/DDBJ whole genome shotgun (WGS) entry which is preliminary data.</text>
</comment>
<dbReference type="OrthoDB" id="534815at2759"/>
<accession>A0A267GKY3</accession>
<proteinExistence type="predicted"/>
<feature type="domain" description="ZW10 C-terminal helical" evidence="4">
    <location>
        <begin position="659"/>
        <end position="804"/>
    </location>
</feature>
<dbReference type="InterPro" id="IPR048344">
    <property type="entry name" value="Zw10_middle"/>
</dbReference>
<evidence type="ECO:0000259" key="4">
    <source>
        <dbReference type="Pfam" id="PF22766"/>
    </source>
</evidence>
<dbReference type="GO" id="GO:0007094">
    <property type="term" value="P:mitotic spindle assembly checkpoint signaling"/>
    <property type="evidence" value="ECO:0007669"/>
    <property type="project" value="TreeGrafter"/>
</dbReference>
<dbReference type="AlphaFoldDB" id="A0A267GKY3"/>
<evidence type="ECO:0000259" key="3">
    <source>
        <dbReference type="Pfam" id="PF20666"/>
    </source>
</evidence>
<evidence type="ECO:0000259" key="2">
    <source>
        <dbReference type="Pfam" id="PF20665"/>
    </source>
</evidence>
<organism evidence="5 6">
    <name type="scientific">Macrostomum lignano</name>
    <dbReference type="NCBI Taxonomy" id="282301"/>
    <lineage>
        <taxon>Eukaryota</taxon>
        <taxon>Metazoa</taxon>
        <taxon>Spiralia</taxon>
        <taxon>Lophotrochozoa</taxon>
        <taxon>Platyhelminthes</taxon>
        <taxon>Rhabditophora</taxon>
        <taxon>Macrostomorpha</taxon>
        <taxon>Macrostomida</taxon>
        <taxon>Macrostomidae</taxon>
        <taxon>Macrostomum</taxon>
    </lineage>
</organism>
<dbReference type="GO" id="GO:1990423">
    <property type="term" value="C:RZZ complex"/>
    <property type="evidence" value="ECO:0007669"/>
    <property type="project" value="TreeGrafter"/>
</dbReference>
<dbReference type="PANTHER" id="PTHR12205">
    <property type="entry name" value="CENTROMERE/KINETOCHORE PROTEIN ZW10"/>
    <property type="match status" value="1"/>
</dbReference>
<feature type="non-terminal residue" evidence="5">
    <location>
        <position position="1"/>
    </location>
</feature>
<dbReference type="GO" id="GO:0006888">
    <property type="term" value="P:endoplasmic reticulum to Golgi vesicle-mediated transport"/>
    <property type="evidence" value="ECO:0007669"/>
    <property type="project" value="TreeGrafter"/>
</dbReference>
<dbReference type="InterPro" id="IPR046362">
    <property type="entry name" value="Zw10/DSL1_C_sf"/>
</dbReference>
<evidence type="ECO:0008006" key="7">
    <source>
        <dbReference type="Google" id="ProtNLM"/>
    </source>
</evidence>
<feature type="compositionally biased region" description="Acidic residues" evidence="1">
    <location>
        <begin position="272"/>
        <end position="283"/>
    </location>
</feature>
<gene>
    <name evidence="5" type="ORF">BOX15_Mlig015682g1</name>
</gene>
<sequence>DRCQIGTMSEQSDEAIIANMKSLMVTIGDLKADMLHMLENDAGLVDCFKATRSESASLAQAVAELETRLGQAIERARSEVLPEVDARLAEYPKVLEQLRSAELVHQAMSVISDIQCRMASLQQSTKEGRYLDCIDEVVALDALFRRDLQLVKEDIQVLTLLRNLFITCKHNLHDAFLTMWSNNFVFKEPLERPLICSLTVRNLANAPKLVRAFQALKLFHSKVDAQLADTLLSRFLLPVISDGSLVLECNAVENQLELVLLDAGQEQQAADGEADVENDVDDSDSQRRCSRRPPLPLALCACLSPTLDTLREFLLSLPLSDTSEEQQQSESDKQPAAMTTLADRLRPLMENQLTERLITDCLAKTVPTDWAGLQAYGETAAAVERLEHQLVVECRLVSPNVSRLGEFVREIGIVFAEKRIAAILEAGREIAARSLADSALVDEAAAQSETGMDAIDFGDCIGGGKEAVELIEKYIDRRAFAFPTCRVSQSAIDLVEYIGQICREASSTAGDGGGDSSDGVAATGGGGVDGKFSAELRCRIGQCCRKLLLLYRDTASLIHAEQLASVPQLAALYYNNCYYLAHCAVDIEHRFVGPLVSGRGSNPPPKCLVDAAAALRTDGARIFLAQLARQRDLILEPANQLTVGQQSAGGSYEANNRLCRQSLYQLECLARVWSVLPTKICCKALGALAHCLLAQLTSFTLAQEDFDCRDADDLARIFQWVQERLAKVFHDAANGSASLERCAPGWPRFCLLGRMLSAPLAAFPDLWCDGKSPLADAFSDAEVRGIVKALFTNTDDRAAVLAKIN</sequence>
<keyword evidence="6" id="KW-1185">Reference proteome</keyword>
<feature type="domain" description="Centromere/kinetochore protein zw10 C-terminal" evidence="3">
    <location>
        <begin position="542"/>
        <end position="634"/>
    </location>
</feature>